<evidence type="ECO:0000313" key="3">
    <source>
        <dbReference type="EMBL" id="PHJ37102.1"/>
    </source>
</evidence>
<evidence type="ECO:0000313" key="4">
    <source>
        <dbReference type="Proteomes" id="UP000222564"/>
    </source>
</evidence>
<organism evidence="3 4">
    <name type="scientific">Desulforamulus profundi</name>
    <dbReference type="NCBI Taxonomy" id="1383067"/>
    <lineage>
        <taxon>Bacteria</taxon>
        <taxon>Bacillati</taxon>
        <taxon>Bacillota</taxon>
        <taxon>Clostridia</taxon>
        <taxon>Eubacteriales</taxon>
        <taxon>Peptococcaceae</taxon>
        <taxon>Desulforamulus</taxon>
    </lineage>
</organism>
<reference evidence="3 4" key="1">
    <citation type="submission" date="2013-09" db="EMBL/GenBank/DDBJ databases">
        <title>Biodegradation of hydrocarbons in the deep terrestrial subsurface : characterization of a microbial consortium composed of two Desulfotomaculum species originating from a deep geological formation.</title>
        <authorList>
            <person name="Aullo T."/>
            <person name="Berlendis S."/>
            <person name="Lascourreges J.-F."/>
            <person name="Dessort D."/>
            <person name="Saint-Laurent S."/>
            <person name="Schraauwers B."/>
            <person name="Mas J."/>
            <person name="Magot M."/>
            <person name="Ranchou-Peyruse A."/>
        </authorList>
    </citation>
    <scope>NUCLEOTIDE SEQUENCE [LARGE SCALE GENOMIC DNA]</scope>
    <source>
        <strain evidence="3 4">Bs107</strain>
    </source>
</reference>
<feature type="compositionally biased region" description="Polar residues" evidence="1">
    <location>
        <begin position="1"/>
        <end position="17"/>
    </location>
</feature>
<evidence type="ECO:0000313" key="2">
    <source>
        <dbReference type="EMBL" id="PHJ36672.1"/>
    </source>
</evidence>
<name>A0A2C6MC16_9FIRM</name>
<accession>A0A2C6MC16</accession>
<dbReference type="AlphaFoldDB" id="A0A2C6MC16"/>
<keyword evidence="4" id="KW-1185">Reference proteome</keyword>
<dbReference type="Proteomes" id="UP000222564">
    <property type="component" value="Unassembled WGS sequence"/>
</dbReference>
<dbReference type="EMBL" id="AWQQ01000117">
    <property type="protein sequence ID" value="PHJ37102.1"/>
    <property type="molecule type" value="Genomic_DNA"/>
</dbReference>
<protein>
    <submittedName>
        <fullName evidence="3">Uncharacterized protein</fullName>
    </submittedName>
</protein>
<gene>
    <name evidence="3" type="ORF">P378_18450</name>
    <name evidence="2" type="ORF">P378_20905</name>
</gene>
<dbReference type="OrthoDB" id="1828538at2"/>
<dbReference type="EMBL" id="AWQQ01000161">
    <property type="protein sequence ID" value="PHJ36672.1"/>
    <property type="molecule type" value="Genomic_DNA"/>
</dbReference>
<comment type="caution">
    <text evidence="3">The sequence shown here is derived from an EMBL/GenBank/DDBJ whole genome shotgun (WGS) entry which is preliminary data.</text>
</comment>
<evidence type="ECO:0000256" key="1">
    <source>
        <dbReference type="SAM" id="MobiDB-lite"/>
    </source>
</evidence>
<proteinExistence type="predicted"/>
<dbReference type="RefSeq" id="WP_099084003.1">
    <property type="nucleotide sequence ID" value="NZ_AWQQ01000117.1"/>
</dbReference>
<feature type="region of interest" description="Disordered" evidence="1">
    <location>
        <begin position="1"/>
        <end position="24"/>
    </location>
</feature>
<sequence>MRVPQLLTNNQSENLTRQQKRKLQRTHQKACSRLEGLIRKINLPVTFDNNCVTSFGNFGLFEVLKQAIGLVEIVQKHLTVTRHHNCTYSAAEIIDIMIVLP</sequence>